<dbReference type="SMART" id="SM00636">
    <property type="entry name" value="Glyco_18"/>
    <property type="match status" value="1"/>
</dbReference>
<comment type="caution">
    <text evidence="11">The sequence shown here is derived from an EMBL/GenBank/DDBJ whole genome shotgun (WGS) entry which is preliminary data.</text>
</comment>
<dbReference type="InterPro" id="IPR050314">
    <property type="entry name" value="Glycosyl_Hydrlase_18"/>
</dbReference>
<dbReference type="GO" id="GO:0008061">
    <property type="term" value="F:chitin binding"/>
    <property type="evidence" value="ECO:0007669"/>
    <property type="project" value="InterPro"/>
</dbReference>
<proteinExistence type="inferred from homology"/>
<dbReference type="SUPFAM" id="SSF54556">
    <property type="entry name" value="Chitinase insertion domain"/>
    <property type="match status" value="1"/>
</dbReference>
<dbReference type="Proteomes" id="UP000193411">
    <property type="component" value="Unassembled WGS sequence"/>
</dbReference>
<dbReference type="InterPro" id="IPR001223">
    <property type="entry name" value="Glyco_hydro18_cat"/>
</dbReference>
<dbReference type="InterPro" id="IPR029070">
    <property type="entry name" value="Chitinase_insertion_sf"/>
</dbReference>
<evidence type="ECO:0000256" key="9">
    <source>
        <dbReference type="SAM" id="MobiDB-lite"/>
    </source>
</evidence>
<dbReference type="SUPFAM" id="SSF51445">
    <property type="entry name" value="(Trans)glycosidases"/>
    <property type="match status" value="1"/>
</dbReference>
<name>A0A1Y2HSU3_9FUNG</name>
<keyword evidence="5 7" id="KW-0326">Glycosidase</keyword>
<evidence type="ECO:0000256" key="4">
    <source>
        <dbReference type="ARBA" id="ARBA00023277"/>
    </source>
</evidence>
<dbReference type="Gene3D" id="3.10.50.10">
    <property type="match status" value="1"/>
</dbReference>
<reference evidence="11 12" key="1">
    <citation type="submission" date="2016-07" db="EMBL/GenBank/DDBJ databases">
        <title>Pervasive Adenine N6-methylation of Active Genes in Fungi.</title>
        <authorList>
            <consortium name="DOE Joint Genome Institute"/>
            <person name="Mondo S.J."/>
            <person name="Dannebaum R.O."/>
            <person name="Kuo R.C."/>
            <person name="Labutti K."/>
            <person name="Haridas S."/>
            <person name="Kuo A."/>
            <person name="Salamov A."/>
            <person name="Ahrendt S.R."/>
            <person name="Lipzen A."/>
            <person name="Sullivan W."/>
            <person name="Andreopoulos W.B."/>
            <person name="Clum A."/>
            <person name="Lindquist E."/>
            <person name="Daum C."/>
            <person name="Ramamoorthy G.K."/>
            <person name="Gryganskyi A."/>
            <person name="Culley D."/>
            <person name="Magnuson J.K."/>
            <person name="James T.Y."/>
            <person name="O'Malley M.A."/>
            <person name="Stajich J.E."/>
            <person name="Spatafora J.W."/>
            <person name="Visel A."/>
            <person name="Grigoriev I.V."/>
        </authorList>
    </citation>
    <scope>NUCLEOTIDE SEQUENCE [LARGE SCALE GENOMIC DNA]</scope>
    <source>
        <strain evidence="11 12">PL171</strain>
    </source>
</reference>
<dbReference type="AlphaFoldDB" id="A0A1Y2HSU3"/>
<sequence>MKRLNACRIRTTQVFALAACLVAVLTAPWAVQTAAYSKQAPPADTDHNSVFFDSPNHHRNHLHQHPLLPPKQRHRDRQGPAMTQEKRLIAYYTSWCQYPPRNYSPLDIPVELITHINYAFANIVDGRVALGDSWGDVEKPHQVDHKGEQITLLGNFGVLNDPRSPLRKRNPALKTLISVGGWTWSKDFSMVARTAQARNVFVQSAVEFVVKHGFDGIDLDWEWPGVEREGVPAHPDDGKNYTLLLEALRHALDEEKRRAGRNNVYLLTVATGASEAAIAQLDMRGLARTCDWVNVMTYDNAGIWSSKTDHHASVPFALSSIDGYVRRGLPASQVTHGIPFYARSFAHVHHLPASHHPAPRPGLSFQGAGSGTHEAGVVDFDDIQAKYAAPAGSYHHAFDSDAGASTWWCADKKEWMSGESEQSAETKGRLVVERGFAGAFWWEQSMDKQARLVKAIRRGIKRAGKQQD</sequence>
<gene>
    <name evidence="11" type="ORF">BCR44DRAFT_36326</name>
</gene>
<keyword evidence="12" id="KW-1185">Reference proteome</keyword>
<keyword evidence="6" id="KW-0624">Polysaccharide degradation</keyword>
<keyword evidence="4" id="KW-0119">Carbohydrate metabolism</keyword>
<dbReference type="Pfam" id="PF00704">
    <property type="entry name" value="Glyco_hydro_18"/>
    <property type="match status" value="1"/>
</dbReference>
<feature type="region of interest" description="Disordered" evidence="9">
    <location>
        <begin position="60"/>
        <end position="79"/>
    </location>
</feature>
<dbReference type="GO" id="GO:0006032">
    <property type="term" value="P:chitin catabolic process"/>
    <property type="evidence" value="ECO:0007669"/>
    <property type="project" value="UniProtKB-KW"/>
</dbReference>
<dbReference type="InterPro" id="IPR001579">
    <property type="entry name" value="Glyco_hydro_18_chit_AS"/>
</dbReference>
<evidence type="ECO:0000256" key="1">
    <source>
        <dbReference type="ARBA" id="ARBA00000822"/>
    </source>
</evidence>
<feature type="domain" description="GH18" evidence="10">
    <location>
        <begin position="86"/>
        <end position="463"/>
    </location>
</feature>
<evidence type="ECO:0000256" key="5">
    <source>
        <dbReference type="ARBA" id="ARBA00023295"/>
    </source>
</evidence>
<dbReference type="PANTHER" id="PTHR11177">
    <property type="entry name" value="CHITINASE"/>
    <property type="match status" value="1"/>
</dbReference>
<dbReference type="PROSITE" id="PS51910">
    <property type="entry name" value="GH18_2"/>
    <property type="match status" value="1"/>
</dbReference>
<evidence type="ECO:0000259" key="10">
    <source>
        <dbReference type="PROSITE" id="PS51910"/>
    </source>
</evidence>
<evidence type="ECO:0000256" key="6">
    <source>
        <dbReference type="ARBA" id="ARBA00023326"/>
    </source>
</evidence>
<accession>A0A1Y2HSU3</accession>
<evidence type="ECO:0000256" key="3">
    <source>
        <dbReference type="ARBA" id="ARBA00023024"/>
    </source>
</evidence>
<dbReference type="PANTHER" id="PTHR11177:SF317">
    <property type="entry name" value="CHITINASE 12-RELATED"/>
    <property type="match status" value="1"/>
</dbReference>
<protein>
    <submittedName>
        <fullName evidence="11">Glycosyl hydrolases family 18-domain-containing protein</fullName>
    </submittedName>
</protein>
<evidence type="ECO:0000256" key="7">
    <source>
        <dbReference type="RuleBase" id="RU000489"/>
    </source>
</evidence>
<dbReference type="GO" id="GO:0000272">
    <property type="term" value="P:polysaccharide catabolic process"/>
    <property type="evidence" value="ECO:0007669"/>
    <property type="project" value="UniProtKB-KW"/>
</dbReference>
<dbReference type="GO" id="GO:0008843">
    <property type="term" value="F:endochitinase activity"/>
    <property type="evidence" value="ECO:0007669"/>
    <property type="project" value="UniProtKB-EC"/>
</dbReference>
<dbReference type="CDD" id="cd06548">
    <property type="entry name" value="GH18_chitinase"/>
    <property type="match status" value="1"/>
</dbReference>
<dbReference type="STRING" id="765915.A0A1Y2HSU3"/>
<evidence type="ECO:0000313" key="11">
    <source>
        <dbReference type="EMBL" id="ORZ36783.1"/>
    </source>
</evidence>
<comment type="catalytic activity">
    <reaction evidence="1">
        <text>Random endo-hydrolysis of N-acetyl-beta-D-glucosaminide (1-&gt;4)-beta-linkages in chitin and chitodextrins.</text>
        <dbReference type="EC" id="3.2.1.14"/>
    </reaction>
</comment>
<keyword evidence="3" id="KW-0146">Chitin degradation</keyword>
<evidence type="ECO:0000256" key="8">
    <source>
        <dbReference type="RuleBase" id="RU004453"/>
    </source>
</evidence>
<evidence type="ECO:0000313" key="12">
    <source>
        <dbReference type="Proteomes" id="UP000193411"/>
    </source>
</evidence>
<keyword evidence="2 7" id="KW-0378">Hydrolase</keyword>
<dbReference type="EMBL" id="MCFL01000015">
    <property type="protein sequence ID" value="ORZ36783.1"/>
    <property type="molecule type" value="Genomic_DNA"/>
</dbReference>
<dbReference type="Gene3D" id="3.20.20.80">
    <property type="entry name" value="Glycosidases"/>
    <property type="match status" value="1"/>
</dbReference>
<dbReference type="OrthoDB" id="73875at2759"/>
<dbReference type="InterPro" id="IPR017853">
    <property type="entry name" value="GH"/>
</dbReference>
<organism evidence="11 12">
    <name type="scientific">Catenaria anguillulae PL171</name>
    <dbReference type="NCBI Taxonomy" id="765915"/>
    <lineage>
        <taxon>Eukaryota</taxon>
        <taxon>Fungi</taxon>
        <taxon>Fungi incertae sedis</taxon>
        <taxon>Blastocladiomycota</taxon>
        <taxon>Blastocladiomycetes</taxon>
        <taxon>Blastocladiales</taxon>
        <taxon>Catenariaceae</taxon>
        <taxon>Catenaria</taxon>
    </lineage>
</organism>
<comment type="similarity">
    <text evidence="8">Belongs to the glycosyl hydrolase 18 family.</text>
</comment>
<dbReference type="PROSITE" id="PS01095">
    <property type="entry name" value="GH18_1"/>
    <property type="match status" value="1"/>
</dbReference>
<evidence type="ECO:0000256" key="2">
    <source>
        <dbReference type="ARBA" id="ARBA00022801"/>
    </source>
</evidence>
<dbReference type="InterPro" id="IPR011583">
    <property type="entry name" value="Chitinase_II/V-like_cat"/>
</dbReference>